<keyword evidence="1" id="KW-0812">Transmembrane</keyword>
<reference evidence="2 3" key="1">
    <citation type="journal article" date="2018" name="Gigascience">
        <title>Genomes of trombidid mites reveal novel predicted allergens and laterally-transferred genes associated with secondary metabolism.</title>
        <authorList>
            <person name="Dong X."/>
            <person name="Chaisiri K."/>
            <person name="Xia D."/>
            <person name="Armstrong S.D."/>
            <person name="Fang Y."/>
            <person name="Donnelly M.J."/>
            <person name="Kadowaki T."/>
            <person name="McGarry J.W."/>
            <person name="Darby A.C."/>
            <person name="Makepeace B.L."/>
        </authorList>
    </citation>
    <scope>NUCLEOTIDE SEQUENCE [LARGE SCALE GENOMIC DNA]</scope>
    <source>
        <strain evidence="2">UoL-UT</strain>
    </source>
</reference>
<proteinExistence type="predicted"/>
<name>A0A443S8C7_9ACAR</name>
<evidence type="ECO:0000313" key="2">
    <source>
        <dbReference type="EMBL" id="RWS23816.1"/>
    </source>
</evidence>
<comment type="caution">
    <text evidence="2">The sequence shown here is derived from an EMBL/GenBank/DDBJ whole genome shotgun (WGS) entry which is preliminary data.</text>
</comment>
<dbReference type="Proteomes" id="UP000288716">
    <property type="component" value="Unassembled WGS sequence"/>
</dbReference>
<feature type="transmembrane region" description="Helical" evidence="1">
    <location>
        <begin position="50"/>
        <end position="74"/>
    </location>
</feature>
<dbReference type="VEuPathDB" id="VectorBase:LDEU008224"/>
<gene>
    <name evidence="2" type="ORF">B4U80_03478</name>
</gene>
<dbReference type="AlphaFoldDB" id="A0A443S8C7"/>
<sequence>MEDVEQKAEFTRRATVENIRLTLSNAEIRRIEAADKEDEKKGLKGDYANAALLIFLYILQGIPLGLTSSIPLILASHN</sequence>
<dbReference type="STRING" id="299467.A0A443S8C7"/>
<protein>
    <submittedName>
        <fullName evidence="2">Acetyl-coenzyme A transporter 1-like protein</fullName>
    </submittedName>
</protein>
<evidence type="ECO:0000256" key="1">
    <source>
        <dbReference type="SAM" id="Phobius"/>
    </source>
</evidence>
<organism evidence="2 3">
    <name type="scientific">Leptotrombidium deliense</name>
    <dbReference type="NCBI Taxonomy" id="299467"/>
    <lineage>
        <taxon>Eukaryota</taxon>
        <taxon>Metazoa</taxon>
        <taxon>Ecdysozoa</taxon>
        <taxon>Arthropoda</taxon>
        <taxon>Chelicerata</taxon>
        <taxon>Arachnida</taxon>
        <taxon>Acari</taxon>
        <taxon>Acariformes</taxon>
        <taxon>Trombidiformes</taxon>
        <taxon>Prostigmata</taxon>
        <taxon>Anystina</taxon>
        <taxon>Parasitengona</taxon>
        <taxon>Trombiculoidea</taxon>
        <taxon>Trombiculidae</taxon>
        <taxon>Leptotrombidium</taxon>
    </lineage>
</organism>
<dbReference type="EMBL" id="NCKV01005835">
    <property type="protein sequence ID" value="RWS23816.1"/>
    <property type="molecule type" value="Genomic_DNA"/>
</dbReference>
<feature type="non-terminal residue" evidence="2">
    <location>
        <position position="78"/>
    </location>
</feature>
<dbReference type="OrthoDB" id="6415790at2759"/>
<keyword evidence="1" id="KW-1133">Transmembrane helix</keyword>
<evidence type="ECO:0000313" key="3">
    <source>
        <dbReference type="Proteomes" id="UP000288716"/>
    </source>
</evidence>
<accession>A0A443S8C7</accession>
<keyword evidence="1" id="KW-0472">Membrane</keyword>
<keyword evidence="3" id="KW-1185">Reference proteome</keyword>